<feature type="region of interest" description="Disordered" evidence="1">
    <location>
        <begin position="458"/>
        <end position="477"/>
    </location>
</feature>
<accession>K0T4U7</accession>
<name>K0T4U7_THAOC</name>
<evidence type="ECO:0000256" key="1">
    <source>
        <dbReference type="SAM" id="MobiDB-lite"/>
    </source>
</evidence>
<evidence type="ECO:0000313" key="2">
    <source>
        <dbReference type="EMBL" id="EJK73733.1"/>
    </source>
</evidence>
<evidence type="ECO:0000313" key="3">
    <source>
        <dbReference type="Proteomes" id="UP000266841"/>
    </source>
</evidence>
<feature type="region of interest" description="Disordered" evidence="1">
    <location>
        <begin position="110"/>
        <end position="171"/>
    </location>
</feature>
<dbReference type="EMBL" id="AGNL01004249">
    <property type="protein sequence ID" value="EJK73733.1"/>
    <property type="molecule type" value="Genomic_DNA"/>
</dbReference>
<feature type="compositionally biased region" description="Basic and acidic residues" evidence="1">
    <location>
        <begin position="137"/>
        <end position="154"/>
    </location>
</feature>
<feature type="compositionally biased region" description="Basic residues" evidence="1">
    <location>
        <begin position="43"/>
        <end position="60"/>
    </location>
</feature>
<protein>
    <submittedName>
        <fullName evidence="2">Uncharacterized protein</fullName>
    </submittedName>
</protein>
<dbReference type="Proteomes" id="UP000266841">
    <property type="component" value="Unassembled WGS sequence"/>
</dbReference>
<reference evidence="2 3" key="1">
    <citation type="journal article" date="2012" name="Genome Biol.">
        <title>Genome and low-iron response of an oceanic diatom adapted to chronic iron limitation.</title>
        <authorList>
            <person name="Lommer M."/>
            <person name="Specht M."/>
            <person name="Roy A.S."/>
            <person name="Kraemer L."/>
            <person name="Andreson R."/>
            <person name="Gutowska M.A."/>
            <person name="Wolf J."/>
            <person name="Bergner S.V."/>
            <person name="Schilhabel M.B."/>
            <person name="Klostermeier U.C."/>
            <person name="Beiko R.G."/>
            <person name="Rosenstiel P."/>
            <person name="Hippler M."/>
            <person name="Laroche J."/>
        </authorList>
    </citation>
    <scope>NUCLEOTIDE SEQUENCE [LARGE SCALE GENOMIC DNA]</scope>
    <source>
        <strain evidence="2 3">CCMP1005</strain>
    </source>
</reference>
<comment type="caution">
    <text evidence="2">The sequence shown here is derived from an EMBL/GenBank/DDBJ whole genome shotgun (WGS) entry which is preliminary data.</text>
</comment>
<dbReference type="AlphaFoldDB" id="K0T4U7"/>
<proteinExistence type="predicted"/>
<feature type="compositionally biased region" description="Acidic residues" evidence="1">
    <location>
        <begin position="117"/>
        <end position="134"/>
    </location>
</feature>
<feature type="region of interest" description="Disordered" evidence="1">
    <location>
        <begin position="1"/>
        <end position="75"/>
    </location>
</feature>
<keyword evidence="3" id="KW-1185">Reference proteome</keyword>
<sequence>MPKLKRFNFSSPGPSGGGKGGDDDDPAPPTKYPRPMDGDEKSPKKRRGKGKKKKKKRSRRKPSDEMPSGLTSEQMEIQRYRMLGVYDEDVKVIDLTPEKEKEIEDIIREGTAGGAEAGEEEAGEDEAGEDEAGEDGPTPKKDLDLFHYGFKSEDCPPPSPRRHPTPDAIRPDFLPHGFTMLSLRMETTSAMPTARGASLKESLPKAPMGLPTCGVAYLFRQASPGRDNSLQCAAIRHRFLKPQDVLSLRGCPVLIDCCFLQRCFRPGLDEDSHVDVDVSSHVDEKSNFRNATKRYPIIAYSTDSKHSIGGKAGALIVKDSVFNFDLRSVPSVRYLVRIGIDTSAGDGLISCGTNGPNKLRSHQVPPSVLMRVNRSLKSVSPLVDLDGLSVGSSFRTKRKKGADRLFARVPEDRIGEIFRLVLPPCSVSEYQEILSEFETITLRCMDVGEDGVSGIYDSEKANGEADDEFSDPEDRTGPTYMSWLPVRKKCGREPSPDELDGIVNVRSILDVLRSTHGRCSNAERKVANSVGLNVYQGTCFKARKPTARYGQSDIEKGANLYSEDIDPTLLPFLSYLMPKSAEHSIRAQCVADPVFHEFLVDLFSKSITGDDAKSPPKMGELLTRLQLMTGPCFREDGPRGFCNTNHGDEKTDSLVGQFSSVAMEAILDTLSDLTVDESKAAKSLWHVIRNGLPELLSTDTQIRDLSYAVKASCGYLCRFEGDCAEDVEVHAYFAFTEFGTAVRIDPNRILYNVFDTRFEHQTCVPVVREGDCVIVNDQRLSILAWGCGKSDRRLWFDNNVSPNFVGRMTFQTFIAQVWAHNAHNQAILAGHMSQQNLNAWLNLVNGGNQAN</sequence>
<organism evidence="2 3">
    <name type="scientific">Thalassiosira oceanica</name>
    <name type="common">Marine diatom</name>
    <dbReference type="NCBI Taxonomy" id="159749"/>
    <lineage>
        <taxon>Eukaryota</taxon>
        <taxon>Sar</taxon>
        <taxon>Stramenopiles</taxon>
        <taxon>Ochrophyta</taxon>
        <taxon>Bacillariophyta</taxon>
        <taxon>Coscinodiscophyceae</taxon>
        <taxon>Thalassiosirophycidae</taxon>
        <taxon>Thalassiosirales</taxon>
        <taxon>Thalassiosiraceae</taxon>
        <taxon>Thalassiosira</taxon>
    </lineage>
</organism>
<gene>
    <name evidence="2" type="ORF">THAOC_04627</name>
</gene>